<organism evidence="2 3">
    <name type="scientific">Rhynchophorus ferrugineus</name>
    <name type="common">Red palm weevil</name>
    <name type="synonym">Curculio ferrugineus</name>
    <dbReference type="NCBI Taxonomy" id="354439"/>
    <lineage>
        <taxon>Eukaryota</taxon>
        <taxon>Metazoa</taxon>
        <taxon>Ecdysozoa</taxon>
        <taxon>Arthropoda</taxon>
        <taxon>Hexapoda</taxon>
        <taxon>Insecta</taxon>
        <taxon>Pterygota</taxon>
        <taxon>Neoptera</taxon>
        <taxon>Endopterygota</taxon>
        <taxon>Coleoptera</taxon>
        <taxon>Polyphaga</taxon>
        <taxon>Cucujiformia</taxon>
        <taxon>Curculionidae</taxon>
        <taxon>Dryophthorinae</taxon>
        <taxon>Rhynchophorus</taxon>
    </lineage>
</organism>
<protein>
    <submittedName>
        <fullName evidence="2">Uncharacterized protein</fullName>
    </submittedName>
</protein>
<accession>A0A834IVA4</accession>
<comment type="caution">
    <text evidence="2">The sequence shown here is derived from an EMBL/GenBank/DDBJ whole genome shotgun (WGS) entry which is preliminary data.</text>
</comment>
<proteinExistence type="predicted"/>
<evidence type="ECO:0000313" key="2">
    <source>
        <dbReference type="EMBL" id="KAF7280422.1"/>
    </source>
</evidence>
<feature type="region of interest" description="Disordered" evidence="1">
    <location>
        <begin position="1"/>
        <end position="23"/>
    </location>
</feature>
<feature type="compositionally biased region" description="Basic and acidic residues" evidence="1">
    <location>
        <begin position="90"/>
        <end position="99"/>
    </location>
</feature>
<keyword evidence="3" id="KW-1185">Reference proteome</keyword>
<feature type="compositionally biased region" description="Gly residues" evidence="1">
    <location>
        <begin position="110"/>
        <end position="120"/>
    </location>
</feature>
<evidence type="ECO:0000256" key="1">
    <source>
        <dbReference type="SAM" id="MobiDB-lite"/>
    </source>
</evidence>
<feature type="compositionally biased region" description="Low complexity" evidence="1">
    <location>
        <begin position="121"/>
        <end position="130"/>
    </location>
</feature>
<dbReference type="AlphaFoldDB" id="A0A834IVA4"/>
<evidence type="ECO:0000313" key="3">
    <source>
        <dbReference type="Proteomes" id="UP000625711"/>
    </source>
</evidence>
<gene>
    <name evidence="2" type="ORF">GWI33_006065</name>
</gene>
<reference evidence="2" key="1">
    <citation type="submission" date="2020-08" db="EMBL/GenBank/DDBJ databases">
        <title>Genome sequencing and assembly of the red palm weevil Rhynchophorus ferrugineus.</title>
        <authorList>
            <person name="Dias G.B."/>
            <person name="Bergman C.M."/>
            <person name="Manee M."/>
        </authorList>
    </citation>
    <scope>NUCLEOTIDE SEQUENCE</scope>
    <source>
        <strain evidence="2">AA-2017</strain>
        <tissue evidence="2">Whole larva</tissue>
    </source>
</reference>
<sequence length="130" mass="14203">MKMNGERGKASPPPPPPLPLALHSFPPRRFHRIIAPAMCFFSSTAPPHTPSRQSVPPCFAPLLSRPYPTEVSHSDTGTVRRHRPPPPPANEHRNDKENYETLIELSPGGVRLGGRYGGVTGSVSGKRAER</sequence>
<dbReference type="Proteomes" id="UP000625711">
    <property type="component" value="Unassembled WGS sequence"/>
</dbReference>
<dbReference type="EMBL" id="JAACXV010000299">
    <property type="protein sequence ID" value="KAF7280422.1"/>
    <property type="molecule type" value="Genomic_DNA"/>
</dbReference>
<name>A0A834IVA4_RHYFE</name>
<feature type="region of interest" description="Disordered" evidence="1">
    <location>
        <begin position="66"/>
        <end position="130"/>
    </location>
</feature>